<dbReference type="Proteomes" id="UP000266721">
    <property type="component" value="Unassembled WGS sequence"/>
</dbReference>
<sequence>MLRGYAIALFTRSIIDNVCSNACGHDNCETAIDIPLITKLNAPLKAELDITSLTIQLKELIEKHVNQSVSKVVNDLVENILDKTEQTAVDRLQTSNSVAMATFRQEMEAELEVKIGKTQTILDNKLKGDMEQLKSEVTKATEKVAVTSCGLGAIKYNSGDIIKFSDVKLSNGIGNVNNFKSSGKLTCENPGLYLIGANIMSPSNSAQFLIKKNGSMVSRVYVRPTLTSTGDSKKYHTGTGIIAVQLNANDTLNINAINKMQPTFNNPNTWFGLKK</sequence>
<accession>A0A3L5TQY1</accession>
<evidence type="ECO:0000313" key="2">
    <source>
        <dbReference type="Proteomes" id="UP000266721"/>
    </source>
</evidence>
<dbReference type="SUPFAM" id="SSF49842">
    <property type="entry name" value="TNF-like"/>
    <property type="match status" value="1"/>
</dbReference>
<gene>
    <name evidence="1" type="ORF">AM593_03697</name>
</gene>
<proteinExistence type="predicted"/>
<keyword evidence="2" id="KW-1185">Reference proteome</keyword>
<comment type="caution">
    <text evidence="1">The sequence shown here is derived from an EMBL/GenBank/DDBJ whole genome shotgun (WGS) entry which is preliminary data.</text>
</comment>
<evidence type="ECO:0000313" key="1">
    <source>
        <dbReference type="EMBL" id="OPL21579.1"/>
    </source>
</evidence>
<reference evidence="1 2" key="1">
    <citation type="journal article" date="2016" name="PLoS ONE">
        <title>A First Insight into the Genome of the Filter-Feeder Mussel Mytilus galloprovincialis.</title>
        <authorList>
            <person name="Murgarella M."/>
            <person name="Puiu D."/>
            <person name="Novoa B."/>
            <person name="Figueras A."/>
            <person name="Posada D."/>
            <person name="Canchaya C."/>
        </authorList>
    </citation>
    <scope>NUCLEOTIDE SEQUENCE [LARGE SCALE GENOMIC DNA]</scope>
    <source>
        <tissue evidence="1">Muscle</tissue>
    </source>
</reference>
<dbReference type="Gene3D" id="2.60.120.40">
    <property type="match status" value="1"/>
</dbReference>
<dbReference type="AlphaFoldDB" id="A0A3L5TQY1"/>
<feature type="non-terminal residue" evidence="1">
    <location>
        <position position="1"/>
    </location>
</feature>
<dbReference type="InterPro" id="IPR008983">
    <property type="entry name" value="Tumour_necrosis_fac-like_dom"/>
</dbReference>
<name>A0A3L5TQY1_MYTGA</name>
<protein>
    <recommendedName>
        <fullName evidence="3">C1q domain-containing protein</fullName>
    </recommendedName>
</protein>
<dbReference type="EMBL" id="KV590300">
    <property type="protein sequence ID" value="OPL21579.1"/>
    <property type="molecule type" value="Genomic_DNA"/>
</dbReference>
<organism evidence="1 2">
    <name type="scientific">Mytilus galloprovincialis</name>
    <name type="common">Mediterranean mussel</name>
    <dbReference type="NCBI Taxonomy" id="29158"/>
    <lineage>
        <taxon>Eukaryota</taxon>
        <taxon>Metazoa</taxon>
        <taxon>Spiralia</taxon>
        <taxon>Lophotrochozoa</taxon>
        <taxon>Mollusca</taxon>
        <taxon>Bivalvia</taxon>
        <taxon>Autobranchia</taxon>
        <taxon>Pteriomorphia</taxon>
        <taxon>Mytilida</taxon>
        <taxon>Mytiloidea</taxon>
        <taxon>Mytilidae</taxon>
        <taxon>Mytilinae</taxon>
        <taxon>Mytilus</taxon>
    </lineage>
</organism>
<evidence type="ECO:0008006" key="3">
    <source>
        <dbReference type="Google" id="ProtNLM"/>
    </source>
</evidence>